<evidence type="ECO:0000256" key="2">
    <source>
        <dbReference type="ARBA" id="ARBA00022803"/>
    </source>
</evidence>
<reference evidence="5 6" key="1">
    <citation type="submission" date="2018-12" db="EMBL/GenBank/DDBJ databases">
        <authorList>
            <person name="Tiukova I."/>
            <person name="Dainat J."/>
        </authorList>
    </citation>
    <scope>NUCLEOTIDE SEQUENCE [LARGE SCALE GENOMIC DNA]</scope>
</reference>
<keyword evidence="1" id="KW-0677">Repeat</keyword>
<feature type="repeat" description="TPR" evidence="3">
    <location>
        <begin position="681"/>
        <end position="714"/>
    </location>
</feature>
<evidence type="ECO:0000313" key="6">
    <source>
        <dbReference type="Proteomes" id="UP000290900"/>
    </source>
</evidence>
<dbReference type="EMBL" id="CAACVR010000016">
    <property type="protein sequence ID" value="VEU22029.1"/>
    <property type="molecule type" value="Genomic_DNA"/>
</dbReference>
<dbReference type="GO" id="GO:0055087">
    <property type="term" value="C:Ski complex"/>
    <property type="evidence" value="ECO:0007669"/>
    <property type="project" value="InterPro"/>
</dbReference>
<dbReference type="FunCoup" id="A0A448YM49">
    <property type="interactions" value="540"/>
</dbReference>
<keyword evidence="6" id="KW-1185">Reference proteome</keyword>
<feature type="compositionally biased region" description="Basic and acidic residues" evidence="4">
    <location>
        <begin position="366"/>
        <end position="376"/>
    </location>
</feature>
<dbReference type="Proteomes" id="UP000290900">
    <property type="component" value="Unassembled WGS sequence"/>
</dbReference>
<evidence type="ECO:0000256" key="4">
    <source>
        <dbReference type="SAM" id="MobiDB-lite"/>
    </source>
</evidence>
<dbReference type="OrthoDB" id="421075at2759"/>
<evidence type="ECO:0000256" key="3">
    <source>
        <dbReference type="PROSITE-ProRule" id="PRU00339"/>
    </source>
</evidence>
<dbReference type="PROSITE" id="PS50005">
    <property type="entry name" value="TPR"/>
    <property type="match status" value="4"/>
</dbReference>
<feature type="compositionally biased region" description="Basic and acidic residues" evidence="4">
    <location>
        <begin position="345"/>
        <end position="356"/>
    </location>
</feature>
<dbReference type="GO" id="GO:0006401">
    <property type="term" value="P:RNA catabolic process"/>
    <property type="evidence" value="ECO:0007669"/>
    <property type="project" value="InterPro"/>
</dbReference>
<dbReference type="SMART" id="SM00028">
    <property type="entry name" value="TPR"/>
    <property type="match status" value="11"/>
</dbReference>
<protein>
    <submittedName>
        <fullName evidence="5">DEKNAAC103019</fullName>
    </submittedName>
</protein>
<dbReference type="PANTHER" id="PTHR15704:SF7">
    <property type="entry name" value="SUPERKILLER COMPLEX PROTEIN 3"/>
    <property type="match status" value="1"/>
</dbReference>
<dbReference type="PANTHER" id="PTHR15704">
    <property type="entry name" value="SUPERKILLER 3 PROTEIN-RELATED"/>
    <property type="match status" value="1"/>
</dbReference>
<dbReference type="InterPro" id="IPR040962">
    <property type="entry name" value="TPR_22"/>
</dbReference>
<gene>
    <name evidence="5" type="ORF">BRENAR_LOCUS2761</name>
</gene>
<feature type="repeat" description="TPR" evidence="3">
    <location>
        <begin position="715"/>
        <end position="748"/>
    </location>
</feature>
<sequence>MPSVKSLLKSAKHSLAANDPEEAIDFCDEVISQDKGNYYAHLFKGKAFGILEKKNDAVNSYLKATNIDPDDPLAWKGLLQVCSNSSDYKYFFSNVLGLAKAMSKHDDNLRPCVEAMKRYMSGQRNQLNSDNLNEYYYRQVIPGLSELGDLLGEMAANPTAMLEHLINLLSKRETAACAKEIRELKMRMPGNLNASNLRVLNDAKYQYFHKSEIPKLYEMLINIETDDNRRAVDEEKLLKYKFEMLLVCPEKKELYDEIYEMVSGMVLVHTHSQFAYDTYFDFVDPVTLGSLDIRVVTDYIKTFGMGGLGAILYAYIMSEISPYDAKVVHEYMKSEKKGRRKKKKAPESDDSKKDQPESSSTEADTDDNKEKDEKNDQISNSEALTLMLNGIHGAKKSILGHRILINFCIHLNEYQYALDYSHVFIKLVLNHSKLTGTQLPNARLDSVLNLAIIYTYHESPKNFSKAMELYSSVLSMDPDNIKAKMGNGLILMENGNFKKAADMLKDVVDEYPDDYKAAQEYGWCLVKLGQYESGRKLILQALKMISGTDANSLESKSITLWRVGQSFLLELEEGSTNDTSGLLKSAYENFVSSLKQSTSYPPCYTSLGLMFLKYYGKESRALKCFYKAYDLDPSELVASYELVKHFSKQRDWEMVDVICGRVVESERARKLLLAKGVQDPSWPYRMLGCAAMERQDDAKAIEYYQSGLRISPADVQSWIGLGEAYLGRGRLEASQKVFSHVLDLEPTNWQATYLLSESQASMGEYDESIGNLQKLLNGPQKDEKCVLTSLFETLIMKAFYEVDSGFIGRSFDTIVEALDTLKKAASLDIKSQKLWKGLGEVLELCVTVQSHASKIPFHVIEETLGLVDRSKFEIPDLITEISQSSPNFDVKKLKEAHRYVELCHYFAVEAAKTSLIVLPLKSSKSLRAGSIYNLGIAYSSWFEESGSDECIRDLAITVLRKAIQLEGNNPEFWGSLGIASLTRSARVSQHCFIKASSLGPKETVIWVNLGVLYMYYGDYELANKCFVRAQSLGPSGPNPWAGEALVADALGDKPTADRLYTHSYVLANGTKPLNSLLYGLSVVKRQLGSSSKESDLDAVQEFNAAHFGLLNYLKFYPNDQLALQLVASLIERIHTFEEGVKISEQLCDILESKYEESEDTQTLISFAEAKCQLARLQLGSKQYSSAIESAGLASSLLADNEDLITEETQKCLLSSLAVTGLALYFQAEYDDSLEQFNKILEVFPDSKRVVVLVSQVLYAFDEAETKQAAVEELFKNIETYGSSLLVALTIASISIVDRLEDYLPAIKDELLTIPLESRIKDASAEIPFFIDRINKITGGCENENVWQRNAFLFPDEVQVWNNLNTTVALNVSVNSKKVDSGTLGQAYVRTGVLREIQRGIFLNPSNSEGILALKECL</sequence>
<dbReference type="InterPro" id="IPR011990">
    <property type="entry name" value="TPR-like_helical_dom_sf"/>
</dbReference>
<dbReference type="Pfam" id="PF18833">
    <property type="entry name" value="TPR_22"/>
    <property type="match status" value="1"/>
</dbReference>
<evidence type="ECO:0000256" key="1">
    <source>
        <dbReference type="ARBA" id="ARBA00022737"/>
    </source>
</evidence>
<dbReference type="InParanoid" id="A0A448YM49"/>
<evidence type="ECO:0000313" key="5">
    <source>
        <dbReference type="EMBL" id="VEU22029.1"/>
    </source>
</evidence>
<dbReference type="Pfam" id="PF13432">
    <property type="entry name" value="TPR_16"/>
    <property type="match status" value="1"/>
</dbReference>
<feature type="region of interest" description="Disordered" evidence="4">
    <location>
        <begin position="336"/>
        <end position="378"/>
    </location>
</feature>
<organism evidence="5 6">
    <name type="scientific">Brettanomyces naardenensis</name>
    <name type="common">Yeast</name>
    <dbReference type="NCBI Taxonomy" id="13370"/>
    <lineage>
        <taxon>Eukaryota</taxon>
        <taxon>Fungi</taxon>
        <taxon>Dikarya</taxon>
        <taxon>Ascomycota</taxon>
        <taxon>Saccharomycotina</taxon>
        <taxon>Pichiomycetes</taxon>
        <taxon>Pichiales</taxon>
        <taxon>Pichiaceae</taxon>
        <taxon>Brettanomyces</taxon>
    </lineage>
</organism>
<feature type="repeat" description="TPR" evidence="3">
    <location>
        <begin position="1213"/>
        <end position="1246"/>
    </location>
</feature>
<dbReference type="Pfam" id="PF14559">
    <property type="entry name" value="TPR_19"/>
    <property type="match status" value="1"/>
</dbReference>
<dbReference type="STRING" id="13370.A0A448YM49"/>
<dbReference type="InterPro" id="IPR039226">
    <property type="entry name" value="Ski3/TTC37"/>
</dbReference>
<dbReference type="Gene3D" id="1.25.40.10">
    <property type="entry name" value="Tetratricopeptide repeat domain"/>
    <property type="match status" value="4"/>
</dbReference>
<feature type="repeat" description="TPR" evidence="3">
    <location>
        <begin position="1003"/>
        <end position="1036"/>
    </location>
</feature>
<accession>A0A448YM49</accession>
<name>A0A448YM49_BRENA</name>
<dbReference type="InterPro" id="IPR019734">
    <property type="entry name" value="TPR_rpt"/>
</dbReference>
<proteinExistence type="predicted"/>
<dbReference type="SUPFAM" id="SSF48452">
    <property type="entry name" value="TPR-like"/>
    <property type="match status" value="4"/>
</dbReference>
<keyword evidence="2 3" id="KW-0802">TPR repeat</keyword>